<sequence length="312" mass="33074">MQRTRARRYATIVATFGVALGIGFVMQNGDAVASRLGVDAPKPEMALQEFDTYIPVRATGLPHSITDEGSVFPDMMAPLSEDGADAGCEITFEAAPSVAAMVNLVLEAPCHSESLVLIQHQGLKFQTYTDATGHLDVAVPALSKEAFFLATLEQGTGVVAITGVPDLSKYDRAVLQWSGTTEFQLHALEFGSDVGGEGHVWAAASRSPEVTIDGVGGFLTQLGTLQDAAPMRVQVYTFPSGMSLHDGDVALSVKAEITADNCGRNVAAQSIQLSPDHPPAARNISMRVPGCDNVGEFLQLKNLFEDLTLAAR</sequence>
<dbReference type="Proteomes" id="UP000199167">
    <property type="component" value="Unassembled WGS sequence"/>
</dbReference>
<dbReference type="STRING" id="364200.SAMN04488515_2971"/>
<dbReference type="OrthoDB" id="7956241at2"/>
<evidence type="ECO:0000313" key="2">
    <source>
        <dbReference type="Proteomes" id="UP000199167"/>
    </source>
</evidence>
<protein>
    <recommendedName>
        <fullName evidence="3">Translocase</fullName>
    </recommendedName>
</protein>
<name>A0A1I0RNA8_9RHOB</name>
<dbReference type="EMBL" id="FOIZ01000002">
    <property type="protein sequence ID" value="SEW42514.1"/>
    <property type="molecule type" value="Genomic_DNA"/>
</dbReference>
<reference evidence="1 2" key="1">
    <citation type="submission" date="2016-10" db="EMBL/GenBank/DDBJ databases">
        <authorList>
            <person name="de Groot N.N."/>
        </authorList>
    </citation>
    <scope>NUCLEOTIDE SEQUENCE [LARGE SCALE GENOMIC DNA]</scope>
    <source>
        <strain evidence="1 2">DSM 17925</strain>
    </source>
</reference>
<accession>A0A1I0RNA8</accession>
<evidence type="ECO:0000313" key="1">
    <source>
        <dbReference type="EMBL" id="SEW42514.1"/>
    </source>
</evidence>
<gene>
    <name evidence="1" type="ORF">SAMN04488515_2971</name>
</gene>
<keyword evidence="2" id="KW-1185">Reference proteome</keyword>
<organism evidence="1 2">
    <name type="scientific">Cognatiyoonia koreensis</name>
    <dbReference type="NCBI Taxonomy" id="364200"/>
    <lineage>
        <taxon>Bacteria</taxon>
        <taxon>Pseudomonadati</taxon>
        <taxon>Pseudomonadota</taxon>
        <taxon>Alphaproteobacteria</taxon>
        <taxon>Rhodobacterales</taxon>
        <taxon>Paracoccaceae</taxon>
        <taxon>Cognatiyoonia</taxon>
    </lineage>
</organism>
<dbReference type="AlphaFoldDB" id="A0A1I0RNA8"/>
<dbReference type="RefSeq" id="WP_131801618.1">
    <property type="nucleotide sequence ID" value="NZ_FOIZ01000002.1"/>
</dbReference>
<proteinExistence type="predicted"/>
<evidence type="ECO:0008006" key="3">
    <source>
        <dbReference type="Google" id="ProtNLM"/>
    </source>
</evidence>